<evidence type="ECO:0000256" key="1">
    <source>
        <dbReference type="SAM" id="MobiDB-lite"/>
    </source>
</evidence>
<proteinExistence type="predicted"/>
<protein>
    <submittedName>
        <fullName evidence="4">T-cell surface antigen CD2</fullName>
    </submittedName>
</protein>
<feature type="region of interest" description="Disordered" evidence="1">
    <location>
        <begin position="193"/>
        <end position="220"/>
    </location>
</feature>
<keyword evidence="2" id="KW-0472">Membrane</keyword>
<dbReference type="InterPro" id="IPR036179">
    <property type="entry name" value="Ig-like_dom_sf"/>
</dbReference>
<feature type="transmembrane region" description="Helical" evidence="2">
    <location>
        <begin position="672"/>
        <end position="696"/>
    </location>
</feature>
<dbReference type="InterPro" id="IPR013106">
    <property type="entry name" value="Ig_V-set"/>
</dbReference>
<dbReference type="EMBL" id="JAGFMF010011645">
    <property type="protein sequence ID" value="KAG8517595.1"/>
    <property type="molecule type" value="Genomic_DNA"/>
</dbReference>
<feature type="region of interest" description="Disordered" evidence="1">
    <location>
        <begin position="701"/>
        <end position="738"/>
    </location>
</feature>
<sequence length="862" mass="92915">MTQGSWTLLFSDTLMPTQHCARVMVLGLFLAQCPLEDPEKSTVSRGGWRRRKFAGSVNPPLSVPASLATHLQLEALVAAAPGAEPAPPGLHDSHSREPGSVQPGQLQVAPGARAGVFKDCCSLTQFAGSGSLPGRWVLRLPQGVGAVGIAAVGPWGLGTAVGQLRLLLSVLALWCPSLGPLSEGAPQGEEWRLGPAEVSPGVPGGFRPSRGAGGHVPLQAPSRRAQPLQPLDLRVEDVTAVMGESGARRLGSFTTQRLFRATTAVWLVAHSQCRSLPGPGLSSHPRGACTVRVQKGSVRCFRLCGSTRLHGVGTSCFLWRAGCWEATKYAAGGGPGGRGPGGWQPQCVFTLWTLWALLFLFLYDPLTLLFLLSLSLCWRPHDIALMRLRLSPVTVLVRCSLCLSDAAPVALPLGPGAHTHSGLRHAPGVQNQARGPAPTLPRASRINMSRPQMPLVGTVYPGACVCELAPLCPINSTQMPLVGTVYPEVSWCVRLTDKLNHFLGKLNERKGRRAHSLPWVPLETPVTILLFSGAEADTVWGALGRDFYLNIKFPASDKIDHIRWQINGERPQFKKNSKQPQTERRYKVFENGTLEIKNLHINDSGQCKVTIYDGEGKNLFEKTYELKVEETNITRSWLDNESPVFNCTARNHVSQESVARNTSECAGKGLDIYLIAGICGGGTIFLIFVVLLIVYISNRRKQSSRRDGKPPPHPTPPPVPRQPGTKFPQKPLGIEEPCSGERTLERVVSECGGVVELLGGSIFVEEEERGVPRGTAKEGGQKPHQMPGSASPNPALLQPPPPPAHRCQSPGLRPPPPGHRGQHQQQKRPLPSPGPQAPQQKGPPLPRPRVCPKPPQGAAENA</sequence>
<dbReference type="Pfam" id="PF07686">
    <property type="entry name" value="V-set"/>
    <property type="match status" value="1"/>
</dbReference>
<dbReference type="OrthoDB" id="8439544at2759"/>
<feature type="domain" description="Immunoglobulin V-set" evidence="3">
    <location>
        <begin position="537"/>
        <end position="628"/>
    </location>
</feature>
<organism evidence="4 5">
    <name type="scientific">Galemys pyrenaicus</name>
    <name type="common">Iberian desman</name>
    <name type="synonym">Pyrenean desman</name>
    <dbReference type="NCBI Taxonomy" id="202257"/>
    <lineage>
        <taxon>Eukaryota</taxon>
        <taxon>Metazoa</taxon>
        <taxon>Chordata</taxon>
        <taxon>Craniata</taxon>
        <taxon>Vertebrata</taxon>
        <taxon>Euteleostomi</taxon>
        <taxon>Mammalia</taxon>
        <taxon>Eutheria</taxon>
        <taxon>Laurasiatheria</taxon>
        <taxon>Eulipotyphla</taxon>
        <taxon>Talpidae</taxon>
        <taxon>Galemys</taxon>
    </lineage>
</organism>
<evidence type="ECO:0000256" key="2">
    <source>
        <dbReference type="SAM" id="Phobius"/>
    </source>
</evidence>
<evidence type="ECO:0000313" key="4">
    <source>
        <dbReference type="EMBL" id="KAG8517595.1"/>
    </source>
</evidence>
<dbReference type="PRINTS" id="PR01870">
    <property type="entry name" value="CD2ANTIGEN"/>
</dbReference>
<keyword evidence="2" id="KW-0812">Transmembrane</keyword>
<dbReference type="Proteomes" id="UP000700334">
    <property type="component" value="Unassembled WGS sequence"/>
</dbReference>
<feature type="region of interest" description="Disordered" evidence="1">
    <location>
        <begin position="82"/>
        <end position="106"/>
    </location>
</feature>
<feature type="compositionally biased region" description="Basic and acidic residues" evidence="1">
    <location>
        <begin position="769"/>
        <end position="781"/>
    </location>
</feature>
<dbReference type="SUPFAM" id="SSF48726">
    <property type="entry name" value="Immunoglobulin"/>
    <property type="match status" value="1"/>
</dbReference>
<reference evidence="4" key="1">
    <citation type="journal article" date="2021" name="Evol. Appl.">
        <title>The genome of the Pyrenean desman and the effects of bottlenecks and inbreeding on the genomic landscape of an endangered species.</title>
        <authorList>
            <person name="Escoda L."/>
            <person name="Castresana J."/>
        </authorList>
    </citation>
    <scope>NUCLEOTIDE SEQUENCE</scope>
    <source>
        <strain evidence="4">IBE-C5619</strain>
    </source>
</reference>
<name>A0A8J6DRX2_GALPY</name>
<keyword evidence="2" id="KW-1133">Transmembrane helix</keyword>
<feature type="compositionally biased region" description="Pro residues" evidence="1">
    <location>
        <begin position="830"/>
        <end position="855"/>
    </location>
</feature>
<accession>A0A8J6DRX2</accession>
<dbReference type="InterPro" id="IPR015632">
    <property type="entry name" value="CD2"/>
</dbReference>
<dbReference type="AlphaFoldDB" id="A0A8J6DRX2"/>
<keyword evidence="5" id="KW-1185">Reference proteome</keyword>
<evidence type="ECO:0000313" key="5">
    <source>
        <dbReference type="Proteomes" id="UP000700334"/>
    </source>
</evidence>
<feature type="region of interest" description="Disordered" evidence="1">
    <location>
        <begin position="766"/>
        <end position="862"/>
    </location>
</feature>
<gene>
    <name evidence="4" type="ORF">J0S82_015666</name>
</gene>
<evidence type="ECO:0000259" key="3">
    <source>
        <dbReference type="Pfam" id="PF07686"/>
    </source>
</evidence>
<dbReference type="InterPro" id="IPR013783">
    <property type="entry name" value="Ig-like_fold"/>
</dbReference>
<dbReference type="Gene3D" id="2.60.40.10">
    <property type="entry name" value="Immunoglobulins"/>
    <property type="match status" value="1"/>
</dbReference>
<feature type="compositionally biased region" description="Pro residues" evidence="1">
    <location>
        <begin position="711"/>
        <end position="721"/>
    </location>
</feature>
<comment type="caution">
    <text evidence="4">The sequence shown here is derived from an EMBL/GenBank/DDBJ whole genome shotgun (WGS) entry which is preliminary data.</text>
</comment>